<dbReference type="Pfam" id="PF02565">
    <property type="entry name" value="RecO_C"/>
    <property type="match status" value="1"/>
</dbReference>
<dbReference type="NCBIfam" id="TIGR00613">
    <property type="entry name" value="reco"/>
    <property type="match status" value="1"/>
</dbReference>
<protein>
    <recommendedName>
        <fullName evidence="2 7">DNA repair protein RecO</fullName>
    </recommendedName>
    <alternativeName>
        <fullName evidence="6 7">Recombination protein O</fullName>
    </alternativeName>
</protein>
<dbReference type="PANTHER" id="PTHR33991:SF1">
    <property type="entry name" value="DNA REPAIR PROTEIN RECO"/>
    <property type="match status" value="1"/>
</dbReference>
<dbReference type="Proteomes" id="UP000595420">
    <property type="component" value="Chromosome"/>
</dbReference>
<dbReference type="EMBL" id="MASQ01000077">
    <property type="protein sequence ID" value="OCB03143.1"/>
    <property type="molecule type" value="Genomic_DNA"/>
</dbReference>
<organism evidence="9">
    <name type="scientific">Acidithiobacillus ferrivorans</name>
    <dbReference type="NCBI Taxonomy" id="160808"/>
    <lineage>
        <taxon>Bacteria</taxon>
        <taxon>Pseudomonadati</taxon>
        <taxon>Pseudomonadota</taxon>
        <taxon>Acidithiobacillia</taxon>
        <taxon>Acidithiobacillales</taxon>
        <taxon>Acidithiobacillaceae</taxon>
        <taxon>Acidithiobacillus</taxon>
    </lineage>
</organism>
<reference evidence="9" key="1">
    <citation type="submission" date="2014-03" db="EMBL/GenBank/DDBJ databases">
        <authorList>
            <person name="Genoscope - CEA"/>
        </authorList>
    </citation>
    <scope>NUCLEOTIDE SEQUENCE [LARGE SCALE GENOMIC DNA]</scope>
    <source>
        <strain evidence="9">CF27</strain>
    </source>
</reference>
<sequence length="256" mass="28952">MTTEAGERAWVLHRHPYGDTSLIVELFTQTQGRLGVLAKGARRARSPLARIEAGRPLWVRWLGRGELPVLAQAEELGPALPLDTLQNLSLFYINELLLRLTQRGDPFPALFLVYEETIRVLRGEPGAGWYLRRFERRLLENLGWAPDLERCAECGRSLDPTLSEHWFYQAARGVLCPAHDAPDAAVVTLEVAALLWLQGAMQTRIAGGWGPSLRHCLEQELQVHLGGRPLESRRLLAAYLRRTRPTSTTRREEHSE</sequence>
<dbReference type="Proteomes" id="UP000093129">
    <property type="component" value="Unassembled WGS sequence"/>
</dbReference>
<dbReference type="EMBL" id="LT841305">
    <property type="protein sequence ID" value="SMH64430.1"/>
    <property type="molecule type" value="Genomic_DNA"/>
</dbReference>
<proteinExistence type="inferred from homology"/>
<evidence type="ECO:0000256" key="2">
    <source>
        <dbReference type="ARBA" id="ARBA00021310"/>
    </source>
</evidence>
<dbReference type="PANTHER" id="PTHR33991">
    <property type="entry name" value="DNA REPAIR PROTEIN RECO"/>
    <property type="match status" value="1"/>
</dbReference>
<dbReference type="InterPro" id="IPR012340">
    <property type="entry name" value="NA-bd_OB-fold"/>
</dbReference>
<gene>
    <name evidence="7 9" type="primary">recO</name>
    <name evidence="12" type="ORF">AFERRI_10463</name>
    <name evidence="9" type="ORF">AFERRI_400185</name>
    <name evidence="10" type="ORF">BBC27_09410</name>
    <name evidence="11" type="ORF">H2515_07010</name>
</gene>
<evidence type="ECO:0000313" key="9">
    <source>
        <dbReference type="EMBL" id="CDQ10404.1"/>
    </source>
</evidence>
<feature type="domain" description="DNA replication/recombination mediator RecO N-terminal" evidence="8">
    <location>
        <begin position="7"/>
        <end position="74"/>
    </location>
</feature>
<dbReference type="InterPro" id="IPR003717">
    <property type="entry name" value="RecO"/>
</dbReference>
<evidence type="ECO:0000256" key="5">
    <source>
        <dbReference type="ARBA" id="ARBA00023204"/>
    </source>
</evidence>
<name>A0A060UV17_9PROT</name>
<keyword evidence="4 7" id="KW-0233">DNA recombination</keyword>
<evidence type="ECO:0000259" key="8">
    <source>
        <dbReference type="Pfam" id="PF11967"/>
    </source>
</evidence>
<dbReference type="InterPro" id="IPR022572">
    <property type="entry name" value="DNA_rep/recomb_RecO_N"/>
</dbReference>
<dbReference type="GO" id="GO:0006310">
    <property type="term" value="P:DNA recombination"/>
    <property type="evidence" value="ECO:0007669"/>
    <property type="project" value="UniProtKB-UniRule"/>
</dbReference>
<dbReference type="Gene3D" id="1.20.1440.120">
    <property type="entry name" value="Recombination protein O, C-terminal domain"/>
    <property type="match status" value="1"/>
</dbReference>
<evidence type="ECO:0000256" key="6">
    <source>
        <dbReference type="ARBA" id="ARBA00033409"/>
    </source>
</evidence>
<dbReference type="Gene3D" id="2.40.50.140">
    <property type="entry name" value="Nucleic acid-binding proteins"/>
    <property type="match status" value="1"/>
</dbReference>
<keyword evidence="14" id="KW-1185">Reference proteome</keyword>
<dbReference type="RefSeq" id="WP_035192899.1">
    <property type="nucleotide sequence ID" value="NZ_CCCS020000035.1"/>
</dbReference>
<comment type="similarity">
    <text evidence="1 7">Belongs to the RecO family.</text>
</comment>
<dbReference type="InterPro" id="IPR042242">
    <property type="entry name" value="RecO_C"/>
</dbReference>
<keyword evidence="3 7" id="KW-0227">DNA damage</keyword>
<dbReference type="EMBL" id="CCCS020000035">
    <property type="protein sequence ID" value="CDQ10404.1"/>
    <property type="molecule type" value="Genomic_DNA"/>
</dbReference>
<dbReference type="EMBL" id="CP059488">
    <property type="protein sequence ID" value="QQD73968.1"/>
    <property type="molecule type" value="Genomic_DNA"/>
</dbReference>
<dbReference type="HAMAP" id="MF_00201">
    <property type="entry name" value="RecO"/>
    <property type="match status" value="1"/>
</dbReference>
<evidence type="ECO:0000256" key="1">
    <source>
        <dbReference type="ARBA" id="ARBA00007452"/>
    </source>
</evidence>
<evidence type="ECO:0000256" key="4">
    <source>
        <dbReference type="ARBA" id="ARBA00023172"/>
    </source>
</evidence>
<reference evidence="12 14" key="4">
    <citation type="submission" date="2017-03" db="EMBL/GenBank/DDBJ databases">
        <authorList>
            <person name="Regsiter A."/>
            <person name="William W."/>
        </authorList>
    </citation>
    <scope>NUCLEOTIDE SEQUENCE [LARGE SCALE GENOMIC DNA]</scope>
    <source>
        <strain evidence="12">PRJEB5721</strain>
    </source>
</reference>
<keyword evidence="5 7" id="KW-0234">DNA repair</keyword>
<dbReference type="InterPro" id="IPR037278">
    <property type="entry name" value="ARFGAP/RecO"/>
</dbReference>
<dbReference type="GO" id="GO:0043590">
    <property type="term" value="C:bacterial nucleoid"/>
    <property type="evidence" value="ECO:0007669"/>
    <property type="project" value="TreeGrafter"/>
</dbReference>
<comment type="function">
    <text evidence="7">Involved in DNA repair and RecF pathway recombination.</text>
</comment>
<evidence type="ECO:0000313" key="12">
    <source>
        <dbReference type="EMBL" id="SMH64430.1"/>
    </source>
</evidence>
<evidence type="ECO:0000313" key="13">
    <source>
        <dbReference type="Proteomes" id="UP000093129"/>
    </source>
</evidence>
<dbReference type="AlphaFoldDB" id="A0A060UV17"/>
<dbReference type="SUPFAM" id="SSF57863">
    <property type="entry name" value="ArfGap/RecO-like zinc finger"/>
    <property type="match status" value="1"/>
</dbReference>
<evidence type="ECO:0000313" key="10">
    <source>
        <dbReference type="EMBL" id="OCB03143.1"/>
    </source>
</evidence>
<evidence type="ECO:0000313" key="15">
    <source>
        <dbReference type="Proteomes" id="UP000595420"/>
    </source>
</evidence>
<evidence type="ECO:0000256" key="7">
    <source>
        <dbReference type="HAMAP-Rule" id="MF_00201"/>
    </source>
</evidence>
<accession>A0A060UV17</accession>
<evidence type="ECO:0000313" key="11">
    <source>
        <dbReference type="EMBL" id="QQD73968.1"/>
    </source>
</evidence>
<dbReference type="SUPFAM" id="SSF50249">
    <property type="entry name" value="Nucleic acid-binding proteins"/>
    <property type="match status" value="1"/>
</dbReference>
<dbReference type="Proteomes" id="UP000193925">
    <property type="component" value="Chromosome AFERRI"/>
</dbReference>
<reference evidence="9" key="2">
    <citation type="submission" date="2014-07" db="EMBL/GenBank/DDBJ databases">
        <title>Initial genome analysis of the psychrotolerant acidophile Acidithiobacillus ferrivorans CF27: insights into iron and sulfur oxidation pathways and into biofilm formation.</title>
        <authorList>
            <person name="Talla E."/>
            <person name="Hedrich S."/>
            <person name="Mangenot S."/>
            <person name="Ji B."/>
            <person name="Johnson D.B."/>
            <person name="Barbe V."/>
            <person name="Bonnefoy V."/>
        </authorList>
    </citation>
    <scope>NUCLEOTIDE SEQUENCE [LARGE SCALE GENOMIC DNA]</scope>
    <source>
        <strain evidence="9">CF27</strain>
    </source>
</reference>
<reference evidence="11 15" key="5">
    <citation type="submission" date="2020-07" db="EMBL/GenBank/DDBJ databases">
        <title>Complete genome sequence analysis of Acidithiobacillus ferrivorans XJFY6S-08 reveals extreme environmental adaptation to alpine acid mine drainage.</title>
        <authorList>
            <person name="Yan L."/>
            <person name="Ni Y."/>
        </authorList>
    </citation>
    <scope>NUCLEOTIDE SEQUENCE [LARGE SCALE GENOMIC DNA]</scope>
    <source>
        <strain evidence="11 15">XJFY6S-08</strain>
    </source>
</reference>
<reference evidence="10 13" key="3">
    <citation type="submission" date="2016-07" db="EMBL/GenBank/DDBJ databases">
        <title>Draft genome of a psychrotolerant acidophile Acidithiobacillus ferrivorans strain YL15.</title>
        <authorList>
            <person name="Peng T."/>
            <person name="Ma L."/>
            <person name="Nan M."/>
            <person name="An N."/>
            <person name="Wang M."/>
            <person name="Qiu G."/>
            <person name="Zeng W."/>
        </authorList>
    </citation>
    <scope>NUCLEOTIDE SEQUENCE [LARGE SCALE GENOMIC DNA]</scope>
    <source>
        <strain evidence="10 13">YL15</strain>
    </source>
</reference>
<evidence type="ECO:0000256" key="3">
    <source>
        <dbReference type="ARBA" id="ARBA00022763"/>
    </source>
</evidence>
<evidence type="ECO:0000313" key="14">
    <source>
        <dbReference type="Proteomes" id="UP000193925"/>
    </source>
</evidence>
<dbReference type="GO" id="GO:0006302">
    <property type="term" value="P:double-strand break repair"/>
    <property type="evidence" value="ECO:0007669"/>
    <property type="project" value="TreeGrafter"/>
</dbReference>
<dbReference type="Pfam" id="PF11967">
    <property type="entry name" value="RecO_N"/>
    <property type="match status" value="1"/>
</dbReference>